<accession>A0ABN7VUQ3</accession>
<gene>
    <name evidence="1" type="ORF">GMARGA_LOCUS22902</name>
</gene>
<dbReference type="EMBL" id="CAJVQB010022633">
    <property type="protein sequence ID" value="CAG8800057.1"/>
    <property type="molecule type" value="Genomic_DNA"/>
</dbReference>
<evidence type="ECO:0000313" key="1">
    <source>
        <dbReference type="EMBL" id="CAG8800057.1"/>
    </source>
</evidence>
<protein>
    <submittedName>
        <fullName evidence="1">37427_t:CDS:1</fullName>
    </submittedName>
</protein>
<evidence type="ECO:0000313" key="2">
    <source>
        <dbReference type="Proteomes" id="UP000789901"/>
    </source>
</evidence>
<reference evidence="1 2" key="1">
    <citation type="submission" date="2021-06" db="EMBL/GenBank/DDBJ databases">
        <authorList>
            <person name="Kallberg Y."/>
            <person name="Tangrot J."/>
            <person name="Rosling A."/>
        </authorList>
    </citation>
    <scope>NUCLEOTIDE SEQUENCE [LARGE SCALE GENOMIC DNA]</scope>
    <source>
        <strain evidence="1 2">120-4 pot B 10/14</strain>
    </source>
</reference>
<feature type="non-terminal residue" evidence="1">
    <location>
        <position position="1"/>
    </location>
</feature>
<keyword evidence="2" id="KW-1185">Reference proteome</keyword>
<proteinExistence type="predicted"/>
<name>A0ABN7VUQ3_GIGMA</name>
<dbReference type="Proteomes" id="UP000789901">
    <property type="component" value="Unassembled WGS sequence"/>
</dbReference>
<sequence>GEININQEDNEALKIVKKAAEIDFVDEIIEPGFENYIEIDKETTRKSQELAEMDNLIHQDLLATTPFYVIAEPALIMKIKTWSLK</sequence>
<organism evidence="1 2">
    <name type="scientific">Gigaspora margarita</name>
    <dbReference type="NCBI Taxonomy" id="4874"/>
    <lineage>
        <taxon>Eukaryota</taxon>
        <taxon>Fungi</taxon>
        <taxon>Fungi incertae sedis</taxon>
        <taxon>Mucoromycota</taxon>
        <taxon>Glomeromycotina</taxon>
        <taxon>Glomeromycetes</taxon>
        <taxon>Diversisporales</taxon>
        <taxon>Gigasporaceae</taxon>
        <taxon>Gigaspora</taxon>
    </lineage>
</organism>
<comment type="caution">
    <text evidence="1">The sequence shown here is derived from an EMBL/GenBank/DDBJ whole genome shotgun (WGS) entry which is preliminary data.</text>
</comment>